<dbReference type="InterPro" id="IPR001611">
    <property type="entry name" value="Leu-rich_rpt"/>
</dbReference>
<feature type="compositionally biased region" description="Basic and acidic residues" evidence="4">
    <location>
        <begin position="659"/>
        <end position="681"/>
    </location>
</feature>
<dbReference type="Gene3D" id="3.80.10.10">
    <property type="entry name" value="Ribonuclease Inhibitor"/>
    <property type="match status" value="4"/>
</dbReference>
<keyword evidence="5" id="KW-1133">Transmembrane helix</keyword>
<dbReference type="PROSITE" id="PS51450">
    <property type="entry name" value="LRR"/>
    <property type="match status" value="6"/>
</dbReference>
<protein>
    <submittedName>
        <fullName evidence="7">Insulin-like growth factor-binding protein complex acid labile subunit</fullName>
    </submittedName>
</protein>
<dbReference type="SUPFAM" id="SSF52058">
    <property type="entry name" value="L domain-like"/>
    <property type="match status" value="2"/>
</dbReference>
<feature type="region of interest" description="Disordered" evidence="4">
    <location>
        <begin position="648"/>
        <end position="785"/>
    </location>
</feature>
<dbReference type="Pfam" id="PF00560">
    <property type="entry name" value="LRR_1"/>
    <property type="match status" value="1"/>
</dbReference>
<dbReference type="InterPro" id="IPR050541">
    <property type="entry name" value="LRR_TM_domain-containing"/>
</dbReference>
<feature type="chain" id="PRO_5005574987" evidence="6">
    <location>
        <begin position="23"/>
        <end position="785"/>
    </location>
</feature>
<evidence type="ECO:0000256" key="2">
    <source>
        <dbReference type="ARBA" id="ARBA00022729"/>
    </source>
</evidence>
<evidence type="ECO:0000256" key="1">
    <source>
        <dbReference type="ARBA" id="ARBA00022614"/>
    </source>
</evidence>
<accession>A0A0L7R3Z0</accession>
<dbReference type="STRING" id="597456.A0A0L7R3Z0"/>
<name>A0A0L7R3Z0_9HYME</name>
<feature type="transmembrane region" description="Helical" evidence="5">
    <location>
        <begin position="536"/>
        <end position="556"/>
    </location>
</feature>
<sequence length="785" mass="89878">MTSCRLLSLFATYLGIFSIALCQSTCPTRCLCHLDQQPRTVTCSQQGLEIFPENISDMVEQLNLSNNLLTNITVSDVNRLIDLQYLNLARNKLSSLPEDISFLKSLKRLDLSDNKIYDVIDINSVRQLPSLLVLHLSRNPLSSLEGLISANITVLDASHCGIRELSNTSLDGLKALTTLSLAGNPLKLIQKVWSPKLRWLDMSDCRLNYLGPDTFSGLPELLELQLSNNPTLVYSTRQASEILGRSYSLRHTTLKHLKLKKLDVSRCNLDRPGLHGLPSLTHARLSHNIIRMLPDRIFAKNRELSFLYLNTNAIENLNASAFEGLVKLQVLDLSVNNLDMIHPLIFHENVELKLLNLSYNTLHEFPNLTSAVTSLDASSNEISNMNGNFLANMPKVRSINFSDNRLERIPPGLKSTTLRNLDLRRNRIVDVHKDTFLHLPQLIRIDLSGNRLTGAIDPMIFRNNPDINTIKLEDNPWRCDCKELLFMYSFLTEPPAKTFEQSLLCQTPANVSGYTWITACFDAWNEPLYYNKDRTWGFVMIALLMMVVLFGSFVSIRHMMRIKRRALEQRQQLETLRLLRQRRTQAAQEEHVERVPEPRIHPLELVGPPSYEEAIQMPRLARSLDNLDEISVEMSTTRIMGSVDNIRVKRRTRRPKKRIQSEDDLLRRGERRQERIRRERNSSAGNSGTDLPLSQRNSKVYAARRARRQSVISDSMDSASGRTRSRPQTPSTRKKKRRYTVYDGHSTDDEDSDIQPVGSSRSIVIRELRREPKGGYRESTTEREF</sequence>
<feature type="signal peptide" evidence="6">
    <location>
        <begin position="1"/>
        <end position="22"/>
    </location>
</feature>
<feature type="compositionally biased region" description="Polar residues" evidence="4">
    <location>
        <begin position="682"/>
        <end position="698"/>
    </location>
</feature>
<dbReference type="AlphaFoldDB" id="A0A0L7R3Z0"/>
<evidence type="ECO:0000256" key="6">
    <source>
        <dbReference type="SAM" id="SignalP"/>
    </source>
</evidence>
<dbReference type="GO" id="GO:0005886">
    <property type="term" value="C:plasma membrane"/>
    <property type="evidence" value="ECO:0007669"/>
    <property type="project" value="TreeGrafter"/>
</dbReference>
<feature type="compositionally biased region" description="Basic and acidic residues" evidence="4">
    <location>
        <begin position="764"/>
        <end position="785"/>
    </location>
</feature>
<dbReference type="InterPro" id="IPR003591">
    <property type="entry name" value="Leu-rich_rpt_typical-subtyp"/>
</dbReference>
<dbReference type="InterPro" id="IPR032675">
    <property type="entry name" value="LRR_dom_sf"/>
</dbReference>
<keyword evidence="3" id="KW-0677">Repeat</keyword>
<keyword evidence="1" id="KW-0433">Leucine-rich repeat</keyword>
<evidence type="ECO:0000256" key="4">
    <source>
        <dbReference type="SAM" id="MobiDB-lite"/>
    </source>
</evidence>
<dbReference type="PANTHER" id="PTHR24369">
    <property type="entry name" value="ANTIGEN BSP, PUTATIVE-RELATED"/>
    <property type="match status" value="1"/>
</dbReference>
<reference evidence="7 8" key="1">
    <citation type="submission" date="2015-07" db="EMBL/GenBank/DDBJ databases">
        <title>The genome of Habropoda laboriosa.</title>
        <authorList>
            <person name="Pan H."/>
            <person name="Kapheim K."/>
        </authorList>
    </citation>
    <scope>NUCLEOTIDE SEQUENCE [LARGE SCALE GENOMIC DNA]</scope>
    <source>
        <strain evidence="7">0110345459</strain>
    </source>
</reference>
<dbReference type="OrthoDB" id="1574204at2759"/>
<keyword evidence="5" id="KW-0472">Membrane</keyword>
<organism evidence="7 8">
    <name type="scientific">Habropoda laboriosa</name>
    <dbReference type="NCBI Taxonomy" id="597456"/>
    <lineage>
        <taxon>Eukaryota</taxon>
        <taxon>Metazoa</taxon>
        <taxon>Ecdysozoa</taxon>
        <taxon>Arthropoda</taxon>
        <taxon>Hexapoda</taxon>
        <taxon>Insecta</taxon>
        <taxon>Pterygota</taxon>
        <taxon>Neoptera</taxon>
        <taxon>Endopterygota</taxon>
        <taxon>Hymenoptera</taxon>
        <taxon>Apocrita</taxon>
        <taxon>Aculeata</taxon>
        <taxon>Apoidea</taxon>
        <taxon>Anthophila</taxon>
        <taxon>Apidae</taxon>
        <taxon>Habropoda</taxon>
    </lineage>
</organism>
<dbReference type="Proteomes" id="UP000053825">
    <property type="component" value="Unassembled WGS sequence"/>
</dbReference>
<gene>
    <name evidence="7" type="ORF">WH47_01640</name>
</gene>
<feature type="compositionally biased region" description="Polar residues" evidence="4">
    <location>
        <begin position="710"/>
        <end position="721"/>
    </location>
</feature>
<feature type="compositionally biased region" description="Basic residues" evidence="4">
    <location>
        <begin position="648"/>
        <end position="658"/>
    </location>
</feature>
<dbReference type="Pfam" id="PF13855">
    <property type="entry name" value="LRR_8"/>
    <property type="match status" value="3"/>
</dbReference>
<evidence type="ECO:0000313" key="7">
    <source>
        <dbReference type="EMBL" id="KOC65605.1"/>
    </source>
</evidence>
<evidence type="ECO:0000256" key="3">
    <source>
        <dbReference type="ARBA" id="ARBA00022737"/>
    </source>
</evidence>
<proteinExistence type="predicted"/>
<dbReference type="SMART" id="SM00369">
    <property type="entry name" value="LRR_TYP"/>
    <property type="match status" value="10"/>
</dbReference>
<dbReference type="SMART" id="SM00365">
    <property type="entry name" value="LRR_SD22"/>
    <property type="match status" value="5"/>
</dbReference>
<dbReference type="PANTHER" id="PTHR24369:SF210">
    <property type="entry name" value="CHAOPTIN-RELATED"/>
    <property type="match status" value="1"/>
</dbReference>
<keyword evidence="2 6" id="KW-0732">Signal</keyword>
<evidence type="ECO:0000256" key="5">
    <source>
        <dbReference type="SAM" id="Phobius"/>
    </source>
</evidence>
<dbReference type="EMBL" id="KQ414659">
    <property type="protein sequence ID" value="KOC65605.1"/>
    <property type="molecule type" value="Genomic_DNA"/>
</dbReference>
<keyword evidence="8" id="KW-1185">Reference proteome</keyword>
<keyword evidence="5" id="KW-0812">Transmembrane</keyword>
<evidence type="ECO:0000313" key="8">
    <source>
        <dbReference type="Proteomes" id="UP000053825"/>
    </source>
</evidence>